<feature type="signal peptide" evidence="2">
    <location>
        <begin position="1"/>
        <end position="21"/>
    </location>
</feature>
<dbReference type="Proteomes" id="UP001352263">
    <property type="component" value="Unassembled WGS sequence"/>
</dbReference>
<gene>
    <name evidence="3" type="ORF">RY831_03845</name>
</gene>
<keyword evidence="4" id="KW-1185">Reference proteome</keyword>
<organism evidence="3 4">
    <name type="scientific">Noviherbaspirillum album</name>
    <dbReference type="NCBI Taxonomy" id="3080276"/>
    <lineage>
        <taxon>Bacteria</taxon>
        <taxon>Pseudomonadati</taxon>
        <taxon>Pseudomonadota</taxon>
        <taxon>Betaproteobacteria</taxon>
        <taxon>Burkholderiales</taxon>
        <taxon>Oxalobacteraceae</taxon>
        <taxon>Noviherbaspirillum</taxon>
    </lineage>
</organism>
<comment type="caution">
    <text evidence="3">The sequence shown here is derived from an EMBL/GenBank/DDBJ whole genome shotgun (WGS) entry which is preliminary data.</text>
</comment>
<evidence type="ECO:0000256" key="2">
    <source>
        <dbReference type="SAM" id="SignalP"/>
    </source>
</evidence>
<protein>
    <submittedName>
        <fullName evidence="3">Uncharacterized protein</fullName>
    </submittedName>
</protein>
<keyword evidence="2" id="KW-0732">Signal</keyword>
<evidence type="ECO:0000313" key="4">
    <source>
        <dbReference type="Proteomes" id="UP001352263"/>
    </source>
</evidence>
<feature type="compositionally biased region" description="Polar residues" evidence="1">
    <location>
        <begin position="80"/>
        <end position="94"/>
    </location>
</feature>
<feature type="compositionally biased region" description="Low complexity" evidence="1">
    <location>
        <begin position="95"/>
        <end position="106"/>
    </location>
</feature>
<feature type="compositionally biased region" description="Low complexity" evidence="1">
    <location>
        <begin position="42"/>
        <end position="66"/>
    </location>
</feature>
<dbReference type="EMBL" id="JAWIIV010000002">
    <property type="protein sequence ID" value="MEC4718267.1"/>
    <property type="molecule type" value="Genomic_DNA"/>
</dbReference>
<reference evidence="3 4" key="1">
    <citation type="submission" date="2023-10" db="EMBL/GenBank/DDBJ databases">
        <title>Noviherbaspirillum sp. CPCC 100848 genome assembly.</title>
        <authorList>
            <person name="Li X.Y."/>
            <person name="Fang X.M."/>
        </authorList>
    </citation>
    <scope>NUCLEOTIDE SEQUENCE [LARGE SCALE GENOMIC DNA]</scope>
    <source>
        <strain evidence="3 4">CPCC 100848</strain>
    </source>
</reference>
<feature type="chain" id="PRO_5045372809" evidence="2">
    <location>
        <begin position="22"/>
        <end position="411"/>
    </location>
</feature>
<accession>A0ABU6J3R5</accession>
<evidence type="ECO:0000313" key="3">
    <source>
        <dbReference type="EMBL" id="MEC4718267.1"/>
    </source>
</evidence>
<dbReference type="RefSeq" id="WP_326505018.1">
    <property type="nucleotide sequence ID" value="NZ_JAWIIV010000002.1"/>
</dbReference>
<proteinExistence type="predicted"/>
<feature type="region of interest" description="Disordered" evidence="1">
    <location>
        <begin position="34"/>
        <end position="106"/>
    </location>
</feature>
<name>A0ABU6J3R5_9BURK</name>
<dbReference type="PROSITE" id="PS51257">
    <property type="entry name" value="PROKAR_LIPOPROTEIN"/>
    <property type="match status" value="1"/>
</dbReference>
<evidence type="ECO:0000256" key="1">
    <source>
        <dbReference type="SAM" id="MobiDB-lite"/>
    </source>
</evidence>
<sequence length="411" mass="43668">MFNRVSSCNYAVSVVTILILAGCGGGSGSDISATELTTGSQAPAGGTPTNSGPPTTPTDNGATPTAPVTPTPGNPDVIPDSTTATPLTGLTASCTTQSTPTGLGTQTTRTNCLHFNTMLSQIIPGFYIGTPDRKLEPNSTATQCTVRVRQNGGVEIRSGTATRIVEPALQSGAPADAVWNTLSDTITQAQGYSTQTYSVYNRVNGTFAKIYWSEFVKGRNVFAGRISMTEDVQETGCLDIKPFDFGPPEERYGAAPGAAYQTCTVERDGTDLLVNECTQFTQYTPNIVFGRYRGSTLSANPEECVVSVHRQFGIEIDIPVSPGSETMKSRNMVGLLRPDGMFSDQWTYLLNQTNPQQEAIGISNSRVRKEALFIWNPTLPGAARAVASITDSVPGTGEPQVCGDLSLISRY</sequence>